<reference evidence="3" key="1">
    <citation type="submission" date="2016-09" db="EMBL/GenBank/DDBJ databases">
        <authorList>
            <person name="Greninger A.L."/>
            <person name="Jerome K.R."/>
            <person name="Mcnair B."/>
            <person name="Wallis C."/>
            <person name="Fang F."/>
        </authorList>
    </citation>
    <scope>NUCLEOTIDE SEQUENCE [LARGE SCALE GENOMIC DNA]</scope>
    <source>
        <strain evidence="3">M6</strain>
    </source>
</reference>
<dbReference type="EMBL" id="MIHA01000001">
    <property type="protein sequence ID" value="ODQ92356.1"/>
    <property type="molecule type" value="Genomic_DNA"/>
</dbReference>
<comment type="caution">
    <text evidence="2">The sequence shown here is derived from an EMBL/GenBank/DDBJ whole genome shotgun (WGS) entry which is preliminary data.</text>
</comment>
<feature type="transmembrane region" description="Helical" evidence="1">
    <location>
        <begin position="18"/>
        <end position="38"/>
    </location>
</feature>
<sequence length="191" mass="19467">MNTDTDTDTDADGPPRTLLIAAVVVAVTAVVVLLVVAVSRQRAVPPRPVPLVGIPAPQATSADCATVLGALPDGLGDAVRAPLAEPAPPGAAAWRSDGSDEAIVLRCGVDRPVEFVVGAPLQAVDDVQWFRVGESGVADTGDGRSTWYAVDRGVYLALTLPAGSGPTPIQQITSVIAKSLPAKPLDPAPAR</sequence>
<name>A0A1E3RR17_MYCFV</name>
<dbReference type="InterPro" id="IPR021903">
    <property type="entry name" value="DUF3515"/>
</dbReference>
<evidence type="ECO:0000313" key="3">
    <source>
        <dbReference type="Proteomes" id="UP000094053"/>
    </source>
</evidence>
<dbReference type="STRING" id="1776.BHQ18_01035"/>
<gene>
    <name evidence="2" type="ORF">BHQ18_01035</name>
</gene>
<dbReference type="Pfam" id="PF12028">
    <property type="entry name" value="DUF3515"/>
    <property type="match status" value="1"/>
</dbReference>
<evidence type="ECO:0008006" key="4">
    <source>
        <dbReference type="Google" id="ProtNLM"/>
    </source>
</evidence>
<keyword evidence="3" id="KW-1185">Reference proteome</keyword>
<dbReference type="RefSeq" id="WP_069411707.1">
    <property type="nucleotide sequence ID" value="NZ_JACKUL010000020.1"/>
</dbReference>
<organism evidence="2 3">
    <name type="scientific">Mycolicibacterium flavescens</name>
    <name type="common">Mycobacterium flavescens</name>
    <dbReference type="NCBI Taxonomy" id="1776"/>
    <lineage>
        <taxon>Bacteria</taxon>
        <taxon>Bacillati</taxon>
        <taxon>Actinomycetota</taxon>
        <taxon>Actinomycetes</taxon>
        <taxon>Mycobacteriales</taxon>
        <taxon>Mycobacteriaceae</taxon>
        <taxon>Mycolicibacterium</taxon>
    </lineage>
</organism>
<keyword evidence="1" id="KW-0472">Membrane</keyword>
<dbReference type="AlphaFoldDB" id="A0A1E3RR17"/>
<evidence type="ECO:0000313" key="2">
    <source>
        <dbReference type="EMBL" id="ODQ92356.1"/>
    </source>
</evidence>
<protein>
    <recommendedName>
        <fullName evidence="4">DUF3515 domain-containing protein</fullName>
    </recommendedName>
</protein>
<keyword evidence="1" id="KW-0812">Transmembrane</keyword>
<evidence type="ECO:0000256" key="1">
    <source>
        <dbReference type="SAM" id="Phobius"/>
    </source>
</evidence>
<proteinExistence type="predicted"/>
<accession>A0A1E3RR17</accession>
<keyword evidence="1" id="KW-1133">Transmembrane helix</keyword>
<dbReference type="Proteomes" id="UP000094053">
    <property type="component" value="Unassembled WGS sequence"/>
</dbReference>